<dbReference type="InterPro" id="IPR035595">
    <property type="entry name" value="UDP_glycos_trans_CS"/>
</dbReference>
<comment type="similarity">
    <text evidence="1">Belongs to the UDP-glycosyltransferase family.</text>
</comment>
<evidence type="ECO:0000256" key="5">
    <source>
        <dbReference type="ARBA" id="ARBA00047475"/>
    </source>
</evidence>
<name>A0A914DD06_9BILA</name>
<dbReference type="PANTHER" id="PTHR48043:SF143">
    <property type="entry name" value="UDP-GLUCURONOSYLTRANSFERASE"/>
    <property type="match status" value="1"/>
</dbReference>
<keyword evidence="7" id="KW-1185">Reference proteome</keyword>
<evidence type="ECO:0000256" key="4">
    <source>
        <dbReference type="ARBA" id="ARBA00022679"/>
    </source>
</evidence>
<dbReference type="EC" id="2.4.1.17" evidence="2"/>
<dbReference type="PROSITE" id="PS00375">
    <property type="entry name" value="UDPGT"/>
    <property type="match status" value="1"/>
</dbReference>
<evidence type="ECO:0000256" key="3">
    <source>
        <dbReference type="ARBA" id="ARBA00022676"/>
    </source>
</evidence>
<dbReference type="CDD" id="cd03784">
    <property type="entry name" value="GT1_Gtf-like"/>
    <property type="match status" value="1"/>
</dbReference>
<evidence type="ECO:0000256" key="2">
    <source>
        <dbReference type="ARBA" id="ARBA00012544"/>
    </source>
</evidence>
<comment type="catalytic activity">
    <reaction evidence="5">
        <text>glucuronate acceptor + UDP-alpha-D-glucuronate = acceptor beta-D-glucuronoside + UDP + H(+)</text>
        <dbReference type="Rhea" id="RHEA:21032"/>
        <dbReference type="ChEBI" id="CHEBI:15378"/>
        <dbReference type="ChEBI" id="CHEBI:58052"/>
        <dbReference type="ChEBI" id="CHEBI:58223"/>
        <dbReference type="ChEBI" id="CHEBI:132367"/>
        <dbReference type="ChEBI" id="CHEBI:132368"/>
        <dbReference type="EC" id="2.4.1.17"/>
    </reaction>
</comment>
<dbReference type="SUPFAM" id="SSF53756">
    <property type="entry name" value="UDP-Glycosyltransferase/glycogen phosphorylase"/>
    <property type="match status" value="1"/>
</dbReference>
<feature type="region of interest" description="Disordered" evidence="6">
    <location>
        <begin position="928"/>
        <end position="957"/>
    </location>
</feature>
<evidence type="ECO:0000256" key="1">
    <source>
        <dbReference type="ARBA" id="ARBA00009995"/>
    </source>
</evidence>
<dbReference type="Proteomes" id="UP000887540">
    <property type="component" value="Unplaced"/>
</dbReference>
<evidence type="ECO:0000313" key="7">
    <source>
        <dbReference type="Proteomes" id="UP000887540"/>
    </source>
</evidence>
<reference evidence="8" key="1">
    <citation type="submission" date="2022-11" db="UniProtKB">
        <authorList>
            <consortium name="WormBaseParasite"/>
        </authorList>
    </citation>
    <scope>IDENTIFICATION</scope>
</reference>
<dbReference type="Gene3D" id="3.40.50.2000">
    <property type="entry name" value="Glycogen Phosphorylase B"/>
    <property type="match status" value="1"/>
</dbReference>
<dbReference type="WBParaSite" id="ACRNAN_scaffold2215.g25774.t1">
    <property type="protein sequence ID" value="ACRNAN_scaffold2215.g25774.t1"/>
    <property type="gene ID" value="ACRNAN_scaffold2215.g25774"/>
</dbReference>
<accession>A0A914DD06</accession>
<dbReference type="InterPro" id="IPR002213">
    <property type="entry name" value="UDP_glucos_trans"/>
</dbReference>
<evidence type="ECO:0000256" key="6">
    <source>
        <dbReference type="SAM" id="MobiDB-lite"/>
    </source>
</evidence>
<evidence type="ECO:0000313" key="8">
    <source>
        <dbReference type="WBParaSite" id="ACRNAN_scaffold2215.g25774.t1"/>
    </source>
</evidence>
<dbReference type="InterPro" id="IPR050271">
    <property type="entry name" value="UDP-glycosyltransferase"/>
</dbReference>
<keyword evidence="3" id="KW-0328">Glycosyltransferase</keyword>
<dbReference type="PROSITE" id="PS50231">
    <property type="entry name" value="RICIN_B_LECTIN"/>
    <property type="match status" value="1"/>
</dbReference>
<organism evidence="7 8">
    <name type="scientific">Acrobeloides nanus</name>
    <dbReference type="NCBI Taxonomy" id="290746"/>
    <lineage>
        <taxon>Eukaryota</taxon>
        <taxon>Metazoa</taxon>
        <taxon>Ecdysozoa</taxon>
        <taxon>Nematoda</taxon>
        <taxon>Chromadorea</taxon>
        <taxon>Rhabditida</taxon>
        <taxon>Tylenchina</taxon>
        <taxon>Cephalobomorpha</taxon>
        <taxon>Cephaloboidea</taxon>
        <taxon>Cephalobidae</taxon>
        <taxon>Acrobeloides</taxon>
    </lineage>
</organism>
<proteinExistence type="inferred from homology"/>
<keyword evidence="4" id="KW-0808">Transferase</keyword>
<dbReference type="PANTHER" id="PTHR48043">
    <property type="entry name" value="EG:EG0003.4 PROTEIN-RELATED"/>
    <property type="match status" value="1"/>
</dbReference>
<sequence length="1549" mass="174902">MNGRIADTLAEDGHEVVMFIPEYDSSSKINGTKLGTTIRMNNISTHYEEMMAGWEMLTVPTASVATRIEFEESVTKHCEAILKRREELEILRQYNFDIAFSEMLDFCGIGVIHYLGIKSHFWFSTTPLHDHNSYNLGVPSPISYVPLVEENPVGPRMNFWERAWNFYMYLAFLRVHWYSEKMMTDVFRRLIDPNFPSLAKISSESTLCFVNSDEFFDAARPILHQTIYIGGLGISDPKPLNEPYKTWIEKGKKGIIMFSLGSLVPTSEMKMELKKELFEAFASVTDYHFIMKIDKGDESIKEMAKSYTNVDVTEWMPQSDILAHPRVQLFITHAGLNGILESVLRGVPLITIPMFADQFRNGKVAEYRGVGYYLSKTDLNGKNLKKAIETVLNNTKYKQSAIRLSNLIKDKPFKPEEVLLKWTNFVAKYGSLPELQVEDCSCFTPNEVSLNSTDAFSTLYYLFSTFDLYPTVDYEQCRSVSCLNCTYKVHNQLSSNNDAIKVTSNINFYQCDGQLRITNCKSDVDLLGIAEKWKHRGNGYAFLTQESDLCITFTSRSAMGTCSYSYSGANACYWHLKFQYVVEGADIDHFTLQPQNPYGIYDFSNIEGHMGLSVSTVNNYSLELWSASTYNTSGFVAVYDAPNLTNYVNTLLYWNNFDGLKSQSNSFIVTIPDLDYAAGNYQFLWRIPELHAANCNDTRNFDLAYPYNTNFSKSISALNTGLCVYSVVMNQFTNWFPILHVSRVNYVGNGSVKVTSPVGLNPDPTLEYELFEFTQETAKYMSDNYIYGNLLNFNIPPGGQLELAFDSLDFVNLSIADKTFDDYGFGVIQSIAYTYAFYRQDLMQTIRCNKGLAAYKINIVSADVDKHGYLSIYADSKLVKSYTGVRVNETLTFNATQVFVVYTNGILTYNTDGFLIRYEGVFVETPESTTTELSPSSGKTQSPPVSSQGSTPTQSTTNGAASIHSALWSIGVVILYGFLRKVHLLNMVLLACLLILISCSVAEGQSPTSVATTATPNCQCYTQTSYYFNSTSSDLSLFPTSKIGNNNAYQMRKSHKTNKKHPRKVEKRSISQKDIICPCLSCAYKFHTDYYTPADAIYIDYKIFNGSCRSYVSLTNCHSNLSLLTDLQERIYGGTGGSGIFFESEFYTQENDLCLTFNSNSSNGMCDYDAYTPGCYWEINFSYIWEDDYGNENAFDTANFTLNKTLPISMIDLDYLEADVVTVTADTGTLELYSISFNHSRRYVPLCDAKNLSNYVTSLISDQELTKYQIVKSKSGSLTMQSIEGGENFMMLFRIPEIHAANCSTMDNLNYAFPVNKTFTSTISATNSGSCMFTILVPIEENYFTRLLPILHISNISYTGDSSVKAYSEFGFDSTLKYSTTNFDLFELTQESSPYFTDFIVYGSLINFIIPPNGVLTLSYNSLNPYTMALIHDLTFTERKLGVVQSINYPFVAGFEQNVVQHIGCSKGLANFKMTILYADIPPRGYLKIFGDGQVIKEYKTLCSDHNILQNETINFIATDVLVVFQVPLDSQRSRGMLLNYEGNFINQN</sequence>
<dbReference type="Pfam" id="PF00201">
    <property type="entry name" value="UDPGT"/>
    <property type="match status" value="1"/>
</dbReference>
<protein>
    <recommendedName>
        <fullName evidence="2">glucuronosyltransferase</fullName>
        <ecNumber evidence="2">2.4.1.17</ecNumber>
    </recommendedName>
</protein>
<dbReference type="GO" id="GO:0015020">
    <property type="term" value="F:glucuronosyltransferase activity"/>
    <property type="evidence" value="ECO:0007669"/>
    <property type="project" value="UniProtKB-EC"/>
</dbReference>
<dbReference type="FunFam" id="3.40.50.2000:FF:000021">
    <property type="entry name" value="UDP-glucuronosyltransferase"/>
    <property type="match status" value="1"/>
</dbReference>